<keyword evidence="3" id="KW-1185">Reference proteome</keyword>
<dbReference type="InParanoid" id="A0A316VIP0"/>
<dbReference type="RefSeq" id="XP_025356465.1">
    <property type="nucleotide sequence ID" value="XM_025497763.1"/>
</dbReference>
<feature type="region of interest" description="Disordered" evidence="1">
    <location>
        <begin position="407"/>
        <end position="436"/>
    </location>
</feature>
<evidence type="ECO:0000313" key="2">
    <source>
        <dbReference type="EMBL" id="PWN36163.1"/>
    </source>
</evidence>
<protein>
    <submittedName>
        <fullName evidence="2">Uncharacterized protein</fullName>
    </submittedName>
</protein>
<feature type="compositionally biased region" description="Basic and acidic residues" evidence="1">
    <location>
        <begin position="325"/>
        <end position="338"/>
    </location>
</feature>
<sequence>MRLLNLRLLIVILSIVLICIPISITATSSIYETDGIDLQLRLAPPQSHKEGIKHNVEEVSTVHNHRFTQDQFDESAARAAKNKREMKRIGQKRRRREVKEKQLFTNMSYRNYILVFLILNNCFINAMDEGQDPGPDLSLKLGPYDASNASPIPEPDGHNLQAKAVPKVVQKAMQENRPLTASEKREVRLEKKRLYMREKQRKIEEMGLEFVAMELKRKRENQRRYVANIKKDPERHAVFLKMRAEAGKEYRKQEKAIGKQTKRRLKKPLSVEVERINTIEEADRHEVITPIEYDVSDNARSQNEASVASVRSKLPIKRKRNAMTSKDDDLSKSRKGPENAKGLSRHQIYRMRIKERGAEAQEEEKRKNRERKNRYRKAQKDDPKAYAILKRKTKEIGRAWYAALKKDPKRLAARRENSKKNSAAYRERQNRREADN</sequence>
<gene>
    <name evidence="2" type="ORF">FA14DRAFT_155565</name>
</gene>
<dbReference type="GeneID" id="37019544"/>
<dbReference type="AlphaFoldDB" id="A0A316VIP0"/>
<evidence type="ECO:0000313" key="3">
    <source>
        <dbReference type="Proteomes" id="UP000245771"/>
    </source>
</evidence>
<dbReference type="EMBL" id="KZ819603">
    <property type="protein sequence ID" value="PWN36163.1"/>
    <property type="molecule type" value="Genomic_DNA"/>
</dbReference>
<feature type="region of interest" description="Disordered" evidence="1">
    <location>
        <begin position="300"/>
        <end position="388"/>
    </location>
</feature>
<feature type="compositionally biased region" description="Basic residues" evidence="1">
    <location>
        <begin position="368"/>
        <end position="377"/>
    </location>
</feature>
<name>A0A316VIP0_9BASI</name>
<accession>A0A316VIP0</accession>
<proteinExistence type="predicted"/>
<evidence type="ECO:0000256" key="1">
    <source>
        <dbReference type="SAM" id="MobiDB-lite"/>
    </source>
</evidence>
<organism evidence="2 3">
    <name type="scientific">Meira miltonrushii</name>
    <dbReference type="NCBI Taxonomy" id="1280837"/>
    <lineage>
        <taxon>Eukaryota</taxon>
        <taxon>Fungi</taxon>
        <taxon>Dikarya</taxon>
        <taxon>Basidiomycota</taxon>
        <taxon>Ustilaginomycotina</taxon>
        <taxon>Exobasidiomycetes</taxon>
        <taxon>Exobasidiales</taxon>
        <taxon>Brachybasidiaceae</taxon>
        <taxon>Meira</taxon>
    </lineage>
</organism>
<dbReference type="Proteomes" id="UP000245771">
    <property type="component" value="Unassembled WGS sequence"/>
</dbReference>
<reference evidence="2 3" key="1">
    <citation type="journal article" date="2018" name="Mol. Biol. Evol.">
        <title>Broad Genomic Sampling Reveals a Smut Pathogenic Ancestry of the Fungal Clade Ustilaginomycotina.</title>
        <authorList>
            <person name="Kijpornyongpan T."/>
            <person name="Mondo S.J."/>
            <person name="Barry K."/>
            <person name="Sandor L."/>
            <person name="Lee J."/>
            <person name="Lipzen A."/>
            <person name="Pangilinan J."/>
            <person name="LaButti K."/>
            <person name="Hainaut M."/>
            <person name="Henrissat B."/>
            <person name="Grigoriev I.V."/>
            <person name="Spatafora J.W."/>
            <person name="Aime M.C."/>
        </authorList>
    </citation>
    <scope>NUCLEOTIDE SEQUENCE [LARGE SCALE GENOMIC DNA]</scope>
    <source>
        <strain evidence="2 3">MCA 3882</strain>
    </source>
</reference>
<feature type="compositionally biased region" description="Basic and acidic residues" evidence="1">
    <location>
        <begin position="352"/>
        <end position="367"/>
    </location>
</feature>